<feature type="binding site" evidence="4">
    <location>
        <position position="225"/>
    </location>
    <ligand>
        <name>pyridoxal 5'-phosphate</name>
        <dbReference type="ChEBI" id="CHEBI:597326"/>
    </ligand>
</feature>
<feature type="modified residue" description="N6-(pyridoxal phosphate)lysine" evidence="4">
    <location>
        <position position="226"/>
    </location>
</feature>
<evidence type="ECO:0000313" key="8">
    <source>
        <dbReference type="Proteomes" id="UP001250791"/>
    </source>
</evidence>
<evidence type="ECO:0000256" key="5">
    <source>
        <dbReference type="NCBIfam" id="TIGR01814"/>
    </source>
</evidence>
<comment type="catalytic activity">
    <reaction evidence="6">
        <text>3-hydroxy-L-kynurenine + H2O = 3-hydroxyanthranilate + L-alanine + H(+)</text>
        <dbReference type="Rhea" id="RHEA:25143"/>
        <dbReference type="ChEBI" id="CHEBI:15377"/>
        <dbReference type="ChEBI" id="CHEBI:15378"/>
        <dbReference type="ChEBI" id="CHEBI:36559"/>
        <dbReference type="ChEBI" id="CHEBI:57972"/>
        <dbReference type="ChEBI" id="CHEBI:58125"/>
        <dbReference type="EC" id="3.7.1.3"/>
    </reaction>
</comment>
<dbReference type="NCBIfam" id="TIGR01814">
    <property type="entry name" value="kynureninase"/>
    <property type="match status" value="1"/>
</dbReference>
<evidence type="ECO:0000256" key="6">
    <source>
        <dbReference type="PIRNR" id="PIRNR038800"/>
    </source>
</evidence>
<dbReference type="InterPro" id="IPR015421">
    <property type="entry name" value="PyrdxlP-dep_Trfase_major"/>
</dbReference>
<sequence>MDSLPDLAAVEAMDEADPLRAFRSRFALPAGVIYLDGNSLGAASHEVFAEVRQAAMEEWGNGLIRSWNSAGWFHLPLELGDRVGRLIGAAEGQTVVTDSTSINIYKTLLAALAMRPGRNVIVAEGDSFPTDIYMAEGVLSTRPGITLRLEGRDAGTIEELIDDSVAVVLVNHVNYKSGELRDMAALTKRIQAAGALVIWDLCHSAGALPVDLDGADADFAVGCTYKYLNGGPGAPAFIYAAKRHHASIVQPLSGWWSHARPFAFEQSFDGDAGIKRFLCGTQPILSLRALKGALSIWDEVDMEALRRKSIALTDLFIRLVETKCGQYGVELETTRDSEKRGSQVSFIHSNAYEVMQALIERGVIGDFRAPSTLRFGFTPLYVSYHDVWRAVTVLEEILSSGSWKDARFAVRAAVT</sequence>
<dbReference type="Gene3D" id="3.90.1150.10">
    <property type="entry name" value="Aspartate Aminotransferase, domain 1"/>
    <property type="match status" value="1"/>
</dbReference>
<dbReference type="RefSeq" id="WP_310233586.1">
    <property type="nucleotide sequence ID" value="NZ_JAVDUP010000006.1"/>
</dbReference>
<feature type="binding site" evidence="4">
    <location>
        <begin position="128"/>
        <end position="131"/>
    </location>
    <ligand>
        <name>pyridoxal 5'-phosphate</name>
        <dbReference type="ChEBI" id="CHEBI:597326"/>
    </ligand>
</feature>
<evidence type="ECO:0000256" key="4">
    <source>
        <dbReference type="HAMAP-Rule" id="MF_01970"/>
    </source>
</evidence>
<comment type="catalytic activity">
    <reaction evidence="4 6">
        <text>L-kynurenine + H2O = anthranilate + L-alanine + H(+)</text>
        <dbReference type="Rhea" id="RHEA:16813"/>
        <dbReference type="ChEBI" id="CHEBI:15377"/>
        <dbReference type="ChEBI" id="CHEBI:15378"/>
        <dbReference type="ChEBI" id="CHEBI:16567"/>
        <dbReference type="ChEBI" id="CHEBI:57959"/>
        <dbReference type="ChEBI" id="CHEBI:57972"/>
        <dbReference type="EC" id="3.7.1.3"/>
    </reaction>
</comment>
<feature type="binding site" evidence="4">
    <location>
        <position position="101"/>
    </location>
    <ligand>
        <name>pyridoxal 5'-phosphate</name>
        <dbReference type="ChEBI" id="CHEBI:597326"/>
    </ligand>
</feature>
<dbReference type="EMBL" id="JAVDUP010000006">
    <property type="protein sequence ID" value="MDR6902707.1"/>
    <property type="molecule type" value="Genomic_DNA"/>
</dbReference>
<comment type="caution">
    <text evidence="7">The sequence shown here is derived from an EMBL/GenBank/DDBJ whole genome shotgun (WGS) entry which is preliminary data.</text>
</comment>
<evidence type="ECO:0000256" key="1">
    <source>
        <dbReference type="ARBA" id="ARBA00022642"/>
    </source>
</evidence>
<dbReference type="Proteomes" id="UP001250791">
    <property type="component" value="Unassembled WGS sequence"/>
</dbReference>
<evidence type="ECO:0000256" key="3">
    <source>
        <dbReference type="ARBA" id="ARBA00022898"/>
    </source>
</evidence>
<gene>
    <name evidence="4" type="primary">kynU</name>
    <name evidence="7" type="ORF">J2W52_004340</name>
</gene>
<evidence type="ECO:0000313" key="7">
    <source>
        <dbReference type="EMBL" id="MDR6902707.1"/>
    </source>
</evidence>
<keyword evidence="1 4" id="KW-0662">Pyridine nucleotide biosynthesis</keyword>
<accession>A0ABU1SUP7</accession>
<reference evidence="7 8" key="1">
    <citation type="submission" date="2023-07" db="EMBL/GenBank/DDBJ databases">
        <title>Sorghum-associated microbial communities from plants grown in Nebraska, USA.</title>
        <authorList>
            <person name="Schachtman D."/>
        </authorList>
    </citation>
    <scope>NUCLEOTIDE SEQUENCE [LARGE SCALE GENOMIC DNA]</scope>
    <source>
        <strain evidence="7 8">3199</strain>
    </source>
</reference>
<feature type="binding site" evidence="4">
    <location>
        <position position="281"/>
    </location>
    <ligand>
        <name>pyridoxal 5'-phosphate</name>
        <dbReference type="ChEBI" id="CHEBI:597326"/>
    </ligand>
</feature>
<keyword evidence="3 4" id="KW-0663">Pyridoxal phosphate</keyword>
<feature type="binding site" evidence="4">
    <location>
        <position position="255"/>
    </location>
    <ligand>
        <name>pyridoxal 5'-phosphate</name>
        <dbReference type="ChEBI" id="CHEBI:597326"/>
    </ligand>
</feature>
<comment type="cofactor">
    <cofactor evidence="4 6">
        <name>pyridoxal 5'-phosphate</name>
        <dbReference type="ChEBI" id="CHEBI:597326"/>
    </cofactor>
</comment>
<comment type="function">
    <text evidence="4 6">Catalyzes the cleavage of L-kynurenine (L-Kyn) and L-3-hydroxykynurenine (L-3OHKyn) into anthranilic acid (AA) and 3-hydroxyanthranilic acid (3-OHAA), respectively.</text>
</comment>
<comment type="pathway">
    <text evidence="4 6">Cofactor biosynthesis; NAD(+) biosynthesis; quinolinate from L-kynurenine: step 2/3.</text>
</comment>
<feature type="binding site" evidence="4">
    <location>
        <position position="203"/>
    </location>
    <ligand>
        <name>pyridoxal 5'-phosphate</name>
        <dbReference type="ChEBI" id="CHEBI:597326"/>
    </ligand>
</feature>
<dbReference type="SUPFAM" id="SSF53383">
    <property type="entry name" value="PLP-dependent transferases"/>
    <property type="match status" value="1"/>
</dbReference>
<keyword evidence="8" id="KW-1185">Reference proteome</keyword>
<comment type="subunit">
    <text evidence="4 6">Homodimer.</text>
</comment>
<feature type="binding site" evidence="4">
    <location>
        <position position="200"/>
    </location>
    <ligand>
        <name>pyridoxal 5'-phosphate</name>
        <dbReference type="ChEBI" id="CHEBI:597326"/>
    </ligand>
</feature>
<evidence type="ECO:0000256" key="2">
    <source>
        <dbReference type="ARBA" id="ARBA00022801"/>
    </source>
</evidence>
<protein>
    <recommendedName>
        <fullName evidence="4 5">Kynureninase</fullName>
        <ecNumber evidence="4 5">3.7.1.3</ecNumber>
    </recommendedName>
    <alternativeName>
        <fullName evidence="4">L-kynurenine hydrolase</fullName>
    </alternativeName>
</protein>
<dbReference type="EC" id="3.7.1.3" evidence="4 5"/>
<proteinExistence type="inferred from homology"/>
<dbReference type="PANTHER" id="PTHR14084:SF0">
    <property type="entry name" value="KYNURENINASE"/>
    <property type="match status" value="1"/>
</dbReference>
<feature type="binding site" evidence="4">
    <location>
        <position position="100"/>
    </location>
    <ligand>
        <name>pyridoxal 5'-phosphate</name>
        <dbReference type="ChEBI" id="CHEBI:597326"/>
    </ligand>
</feature>
<dbReference type="InterPro" id="IPR015422">
    <property type="entry name" value="PyrdxlP-dep_Trfase_small"/>
</dbReference>
<dbReference type="InterPro" id="IPR015424">
    <property type="entry name" value="PyrdxlP-dep_Trfase"/>
</dbReference>
<dbReference type="PANTHER" id="PTHR14084">
    <property type="entry name" value="KYNURENINASE"/>
    <property type="match status" value="1"/>
</dbReference>
<organism evidence="7 8">
    <name type="scientific">Rhizobium miluonense</name>
    <dbReference type="NCBI Taxonomy" id="411945"/>
    <lineage>
        <taxon>Bacteria</taxon>
        <taxon>Pseudomonadati</taxon>
        <taxon>Pseudomonadota</taxon>
        <taxon>Alphaproteobacteria</taxon>
        <taxon>Hyphomicrobiales</taxon>
        <taxon>Rhizobiaceae</taxon>
        <taxon>Rhizobium/Agrobacterium group</taxon>
        <taxon>Rhizobium</taxon>
    </lineage>
</organism>
<comment type="pathway">
    <text evidence="4 6">Amino-acid degradation; L-kynurenine degradation; L-alanine and anthranilate from L-kynurenine: step 1/1.</text>
</comment>
<name>A0ABU1SUP7_9HYPH</name>
<keyword evidence="2 4" id="KW-0378">Hydrolase</keyword>
<dbReference type="InterPro" id="IPR010111">
    <property type="entry name" value="Kynureninase"/>
</dbReference>
<dbReference type="Pfam" id="PF22580">
    <property type="entry name" value="KYNU_C"/>
    <property type="match status" value="1"/>
</dbReference>
<dbReference type="PIRSF" id="PIRSF038800">
    <property type="entry name" value="KYNU"/>
    <property type="match status" value="1"/>
</dbReference>
<comment type="similarity">
    <text evidence="4 6">Belongs to the kynureninase family.</text>
</comment>
<dbReference type="HAMAP" id="MF_01970">
    <property type="entry name" value="Kynureninase"/>
    <property type="match status" value="1"/>
</dbReference>
<dbReference type="Gene3D" id="3.40.640.10">
    <property type="entry name" value="Type I PLP-dependent aspartate aminotransferase-like (Major domain)"/>
    <property type="match status" value="1"/>
</dbReference>
<comment type="caution">
    <text evidence="4">Lacks conserved residue(s) required for the propagation of feature annotation.</text>
</comment>
<dbReference type="GO" id="GO:0030429">
    <property type="term" value="F:kynureninase activity"/>
    <property type="evidence" value="ECO:0007669"/>
    <property type="project" value="UniProtKB-EC"/>
</dbReference>